<gene>
    <name evidence="3" type="ORF">PROAA_3740002</name>
</gene>
<dbReference type="PANTHER" id="PTHR43798:SF31">
    <property type="entry name" value="AB HYDROLASE SUPERFAMILY PROTEIN YCLE"/>
    <property type="match status" value="1"/>
</dbReference>
<dbReference type="InterPro" id="IPR029058">
    <property type="entry name" value="AB_hydrolase_fold"/>
</dbReference>
<dbReference type="EMBL" id="FLQY01000306">
    <property type="protein sequence ID" value="SBT10082.1"/>
    <property type="molecule type" value="Genomic_DNA"/>
</dbReference>
<evidence type="ECO:0000259" key="2">
    <source>
        <dbReference type="Pfam" id="PF12697"/>
    </source>
</evidence>
<dbReference type="PANTHER" id="PTHR43798">
    <property type="entry name" value="MONOACYLGLYCEROL LIPASE"/>
    <property type="match status" value="1"/>
</dbReference>
<proteinExistence type="predicted"/>
<keyword evidence="4" id="KW-1185">Reference proteome</keyword>
<dbReference type="InterPro" id="IPR000073">
    <property type="entry name" value="AB_hydrolase_1"/>
</dbReference>
<dbReference type="Gene3D" id="3.40.50.1820">
    <property type="entry name" value="alpha/beta hydrolase"/>
    <property type="match status" value="1"/>
</dbReference>
<name>A0A1A8XZH0_9RHOO</name>
<evidence type="ECO:0000313" key="4">
    <source>
        <dbReference type="Proteomes" id="UP000199600"/>
    </source>
</evidence>
<evidence type="ECO:0000313" key="3">
    <source>
        <dbReference type="EMBL" id="SBT10082.1"/>
    </source>
</evidence>
<accession>A0A1A8XZH0</accession>
<reference evidence="3 4" key="1">
    <citation type="submission" date="2016-06" db="EMBL/GenBank/DDBJ databases">
        <authorList>
            <person name="Kjaerup R.B."/>
            <person name="Dalgaard T.S."/>
            <person name="Juul-Madsen H.R."/>
        </authorList>
    </citation>
    <scope>NUCLEOTIDE SEQUENCE [LARGE SCALE GENOMIC DNA]</scope>
    <source>
        <strain evidence="3">2</strain>
    </source>
</reference>
<dbReference type="GO" id="GO:0016020">
    <property type="term" value="C:membrane"/>
    <property type="evidence" value="ECO:0007669"/>
    <property type="project" value="TreeGrafter"/>
</dbReference>
<dbReference type="RefSeq" id="WP_186411829.1">
    <property type="nucleotide sequence ID" value="NZ_FLQY01000306.1"/>
</dbReference>
<dbReference type="Pfam" id="PF12697">
    <property type="entry name" value="Abhydrolase_6"/>
    <property type="match status" value="1"/>
</dbReference>
<organism evidence="3 4">
    <name type="scientific">Candidatus Propionivibrio aalborgensis</name>
    <dbReference type="NCBI Taxonomy" id="1860101"/>
    <lineage>
        <taxon>Bacteria</taxon>
        <taxon>Pseudomonadati</taxon>
        <taxon>Pseudomonadota</taxon>
        <taxon>Betaproteobacteria</taxon>
        <taxon>Rhodocyclales</taxon>
        <taxon>Rhodocyclaceae</taxon>
        <taxon>Propionivibrio</taxon>
    </lineage>
</organism>
<dbReference type="InterPro" id="IPR050266">
    <property type="entry name" value="AB_hydrolase_sf"/>
</dbReference>
<dbReference type="Proteomes" id="UP000199600">
    <property type="component" value="Unassembled WGS sequence"/>
</dbReference>
<protein>
    <submittedName>
        <fullName evidence="3">Carboxylesterase</fullName>
        <ecNumber evidence="3">3.1.1.1</ecNumber>
    </submittedName>
</protein>
<dbReference type="AlphaFoldDB" id="A0A1A8XZH0"/>
<evidence type="ECO:0000256" key="1">
    <source>
        <dbReference type="ARBA" id="ARBA00022801"/>
    </source>
</evidence>
<dbReference type="EC" id="3.1.1.1" evidence="3"/>
<sequence>MNNSPLKPDLALIHGWGLGHTVWQPVLPLLSRRFNVHILALPGYATPEAHANNQPAQDLIQDATSFMQAAEALVDTLRENCIVCGWSLGGMLALQAALLAAQRQKALKGLILIGSTPSFTQRADWPHAQPPTLLDAFNNALAKDPTNTLQRFIALLNQGDTQARSLGRALFKQLQATSLPDTATLLIGLGWLRDVDLRQQVAAIKMSTLLVHGEHDALMPLPAARWLHEQLPDSRLEVFAGAAHAPFLNDPERFATLTGDFFHAAATD</sequence>
<feature type="domain" description="AB hydrolase-1" evidence="2">
    <location>
        <begin position="12"/>
        <end position="256"/>
    </location>
</feature>
<keyword evidence="1 3" id="KW-0378">Hydrolase</keyword>
<dbReference type="SUPFAM" id="SSF53474">
    <property type="entry name" value="alpha/beta-Hydrolases"/>
    <property type="match status" value="1"/>
</dbReference>
<dbReference type="GO" id="GO:0106435">
    <property type="term" value="F:carboxylesterase activity"/>
    <property type="evidence" value="ECO:0007669"/>
    <property type="project" value="UniProtKB-EC"/>
</dbReference>